<dbReference type="InterPro" id="IPR025827">
    <property type="entry name" value="Zn_ribbon_recom_dom"/>
</dbReference>
<evidence type="ECO:0000259" key="2">
    <source>
        <dbReference type="Pfam" id="PF13408"/>
    </source>
</evidence>
<feature type="domain" description="Recombinase zinc beta ribbon" evidence="2">
    <location>
        <begin position="56"/>
        <end position="115"/>
    </location>
</feature>
<evidence type="ECO:0000259" key="1">
    <source>
        <dbReference type="Pfam" id="PF07508"/>
    </source>
</evidence>
<dbReference type="InterPro" id="IPR011109">
    <property type="entry name" value="DNA_bind_recombinase_dom"/>
</dbReference>
<evidence type="ECO:0000313" key="3">
    <source>
        <dbReference type="EMBL" id="CAK9251830.1"/>
    </source>
</evidence>
<comment type="caution">
    <text evidence="3">The sequence shown here is derived from an EMBL/GenBank/DDBJ whole genome shotgun (WGS) entry which is preliminary data.</text>
</comment>
<reference evidence="3" key="1">
    <citation type="submission" date="2024-02" db="EMBL/GenBank/DDBJ databases">
        <authorList>
            <consortium name="ELIXIR-Norway"/>
            <consortium name="Elixir Norway"/>
        </authorList>
    </citation>
    <scope>NUCLEOTIDE SEQUENCE</scope>
</reference>
<dbReference type="Pfam" id="PF13408">
    <property type="entry name" value="Zn_ribbon_recom"/>
    <property type="match status" value="1"/>
</dbReference>
<sequence length="203" mass="23801">MLKNPFYYGVFEYPKKSGTWYDGSHPKLVSKELYDKVQIQLQVPRKSKWGMKEFAFRGLINCAGCGSQITGEEHFKKRVDGGHNRHVYYHCTRQIDYDCKEPYIKQEALEEQLLNIINSLAIGEVHVSEKLRYNLKEYQDMTKDLAMNGAKEDIRTQTELLRSYAGYLLNRGTEKQKAEFYKSLKLKLQLHDKRLIKLVSPEI</sequence>
<dbReference type="EMBL" id="CAXAQS010000494">
    <property type="protein sequence ID" value="CAK9251830.1"/>
    <property type="molecule type" value="Genomic_DNA"/>
</dbReference>
<feature type="domain" description="Recombinase" evidence="1">
    <location>
        <begin position="1"/>
        <end position="41"/>
    </location>
</feature>
<evidence type="ECO:0008006" key="5">
    <source>
        <dbReference type="Google" id="ProtNLM"/>
    </source>
</evidence>
<organism evidence="3 4">
    <name type="scientific">Sphagnum jensenii</name>
    <dbReference type="NCBI Taxonomy" id="128206"/>
    <lineage>
        <taxon>Eukaryota</taxon>
        <taxon>Viridiplantae</taxon>
        <taxon>Streptophyta</taxon>
        <taxon>Embryophyta</taxon>
        <taxon>Bryophyta</taxon>
        <taxon>Sphagnophytina</taxon>
        <taxon>Sphagnopsida</taxon>
        <taxon>Sphagnales</taxon>
        <taxon>Sphagnaceae</taxon>
        <taxon>Sphagnum</taxon>
    </lineage>
</organism>
<dbReference type="InterPro" id="IPR038109">
    <property type="entry name" value="DNA_bind_recomb_sf"/>
</dbReference>
<keyword evidence="4" id="KW-1185">Reference proteome</keyword>
<name>A0ABP0VEB6_9BRYO</name>
<dbReference type="Pfam" id="PF07508">
    <property type="entry name" value="Recombinase"/>
    <property type="match status" value="1"/>
</dbReference>
<dbReference type="Proteomes" id="UP001497444">
    <property type="component" value="Unassembled WGS sequence"/>
</dbReference>
<accession>A0ABP0VEB6</accession>
<proteinExistence type="predicted"/>
<evidence type="ECO:0000313" key="4">
    <source>
        <dbReference type="Proteomes" id="UP001497444"/>
    </source>
</evidence>
<gene>
    <name evidence="3" type="ORF">CSSPJE1EN1_LOCUS27208</name>
</gene>
<dbReference type="Gene3D" id="3.90.1750.20">
    <property type="entry name" value="Putative Large Serine Recombinase, Chain B, Domain 2"/>
    <property type="match status" value="1"/>
</dbReference>
<protein>
    <recommendedName>
        <fullName evidence="5">Recombinase zinc beta ribbon domain-containing protein</fullName>
    </recommendedName>
</protein>